<evidence type="ECO:0000256" key="4">
    <source>
        <dbReference type="ARBA" id="ARBA00022729"/>
    </source>
</evidence>
<dbReference type="PANTHER" id="PTHR35789">
    <property type="entry name" value="SPORE GERMINATION PROTEIN B3"/>
    <property type="match status" value="1"/>
</dbReference>
<feature type="domain" description="Spore germination protein N-terminal" evidence="9">
    <location>
        <begin position="12"/>
        <end position="194"/>
    </location>
</feature>
<gene>
    <name evidence="10" type="ORF">BCB44BAC_00676</name>
</gene>
<dbReference type="Gene3D" id="3.30.300.210">
    <property type="entry name" value="Nutrient germinant receptor protein C, domain 3"/>
    <property type="match status" value="1"/>
</dbReference>
<dbReference type="GO" id="GO:0016020">
    <property type="term" value="C:membrane"/>
    <property type="evidence" value="ECO:0007669"/>
    <property type="project" value="UniProtKB-SubCell"/>
</dbReference>
<evidence type="ECO:0000256" key="3">
    <source>
        <dbReference type="ARBA" id="ARBA00022544"/>
    </source>
</evidence>
<reference evidence="10 11" key="1">
    <citation type="submission" date="2016-08" db="EMBL/GenBank/DDBJ databases">
        <authorList>
            <person name="Loux V."/>
            <person name="Rue O."/>
        </authorList>
    </citation>
    <scope>NUCLEOTIDE SEQUENCE [LARGE SCALE GENOMIC DNA]</scope>
    <source>
        <strain evidence="10 11">AFSSA_08CEB44bac</strain>
    </source>
</reference>
<dbReference type="Proteomes" id="UP000242164">
    <property type="component" value="Unassembled WGS sequence"/>
</dbReference>
<dbReference type="AlphaFoldDB" id="A0AAX2CD20"/>
<evidence type="ECO:0000259" key="9">
    <source>
        <dbReference type="Pfam" id="PF25198"/>
    </source>
</evidence>
<evidence type="ECO:0000256" key="6">
    <source>
        <dbReference type="ARBA" id="ARBA00023139"/>
    </source>
</evidence>
<accession>A0AAX2CD20</accession>
<keyword evidence="4" id="KW-0732">Signal</keyword>
<dbReference type="InterPro" id="IPR008844">
    <property type="entry name" value="Spore_GerAC-like"/>
</dbReference>
<evidence type="ECO:0000256" key="7">
    <source>
        <dbReference type="ARBA" id="ARBA00023288"/>
    </source>
</evidence>
<name>A0AAX2CD20_9BACI</name>
<keyword evidence="7" id="KW-0449">Lipoprotein</keyword>
<dbReference type="InterPro" id="IPR057336">
    <property type="entry name" value="GerAC_N"/>
</dbReference>
<evidence type="ECO:0000259" key="8">
    <source>
        <dbReference type="Pfam" id="PF05504"/>
    </source>
</evidence>
<comment type="subcellular location">
    <subcellularLocation>
        <location evidence="1">Membrane</location>
        <topology evidence="1">Lipid-anchor</topology>
    </subcellularLocation>
</comment>
<dbReference type="EMBL" id="FMIK01000016">
    <property type="protein sequence ID" value="SCL85068.1"/>
    <property type="molecule type" value="Genomic_DNA"/>
</dbReference>
<keyword evidence="5" id="KW-0472">Membrane</keyword>
<dbReference type="InterPro" id="IPR038501">
    <property type="entry name" value="Spore_GerAC_C_sf"/>
</dbReference>
<keyword evidence="3" id="KW-0309">Germination</keyword>
<dbReference type="Pfam" id="PF25198">
    <property type="entry name" value="Spore_GerAC_N"/>
    <property type="match status" value="1"/>
</dbReference>
<evidence type="ECO:0000313" key="10">
    <source>
        <dbReference type="EMBL" id="SCL85068.1"/>
    </source>
</evidence>
<evidence type="ECO:0000256" key="2">
    <source>
        <dbReference type="ARBA" id="ARBA00007886"/>
    </source>
</evidence>
<evidence type="ECO:0000313" key="11">
    <source>
        <dbReference type="Proteomes" id="UP000242164"/>
    </source>
</evidence>
<dbReference type="Pfam" id="PF05504">
    <property type="entry name" value="Spore_GerAC"/>
    <property type="match status" value="1"/>
</dbReference>
<comment type="caution">
    <text evidence="10">The sequence shown here is derived from an EMBL/GenBank/DDBJ whole genome shotgun (WGS) entry which is preliminary data.</text>
</comment>
<proteinExistence type="inferred from homology"/>
<evidence type="ECO:0000256" key="1">
    <source>
        <dbReference type="ARBA" id="ARBA00004635"/>
    </source>
</evidence>
<dbReference type="PANTHER" id="PTHR35789:SF1">
    <property type="entry name" value="SPORE GERMINATION PROTEIN B3"/>
    <property type="match status" value="1"/>
</dbReference>
<dbReference type="NCBIfam" id="TIGR02887">
    <property type="entry name" value="spore_ger_x_C"/>
    <property type="match status" value="1"/>
</dbReference>
<keyword evidence="6" id="KW-0564">Palmitate</keyword>
<dbReference type="Gene3D" id="6.20.190.10">
    <property type="entry name" value="Nutrient germinant receptor protein C, domain 1"/>
    <property type="match status" value="1"/>
</dbReference>
<feature type="domain" description="Spore germination GerAC-like C-terminal" evidence="8">
    <location>
        <begin position="203"/>
        <end position="371"/>
    </location>
</feature>
<protein>
    <submittedName>
        <fullName evidence="10">Spore germination protein GerLC</fullName>
    </submittedName>
</protein>
<sequence>MFVICMSGCSERKEIEERGFVVGAAFDAVKEESEEKKPPRMKGTYQLVLPSALAQQGSQGADEAQYMNINVTADSLFTQIREASKKISRSLFFPHIKVVIFSKDLLKRQNFLEQTLDIFFRDHEMRRNIKIFVSKDQAGKIFAQNAKPENLPAKYIDLLADHADVNSFMLEAVRIGEVQEMLTSKRSFVLPVLELTKQGVKMEGAAIFKGKNNKLVGLLSGKDTQGLNYIIGKKVGGFVTIRKKEKVFTYEIHKIRRKIRASFTNPRHPKFIIDVYPEGVLGEVYLGEDAKVWSEKRMNSYIAKEMERIVRRTIKKLQKEYKTDVLELGDYYKRHNYKKWKEVEKNWDYGENYFMKTDITVRVHPVVEHSGSLVPKGGQ</sequence>
<dbReference type="GO" id="GO:0009847">
    <property type="term" value="P:spore germination"/>
    <property type="evidence" value="ECO:0007669"/>
    <property type="project" value="InterPro"/>
</dbReference>
<evidence type="ECO:0000256" key="5">
    <source>
        <dbReference type="ARBA" id="ARBA00023136"/>
    </source>
</evidence>
<organism evidence="10 11">
    <name type="scientific">Bacillus cytotoxicus</name>
    <dbReference type="NCBI Taxonomy" id="580165"/>
    <lineage>
        <taxon>Bacteria</taxon>
        <taxon>Bacillati</taxon>
        <taxon>Bacillota</taxon>
        <taxon>Bacilli</taxon>
        <taxon>Bacillales</taxon>
        <taxon>Bacillaceae</taxon>
        <taxon>Bacillus</taxon>
        <taxon>Bacillus cereus group</taxon>
    </lineage>
</organism>
<dbReference type="InterPro" id="IPR046953">
    <property type="entry name" value="Spore_GerAC-like_C"/>
</dbReference>
<comment type="similarity">
    <text evidence="2">Belongs to the GerABKC lipoprotein family.</text>
</comment>